<dbReference type="Proteomes" id="UP000789342">
    <property type="component" value="Unassembled WGS sequence"/>
</dbReference>
<evidence type="ECO:0000313" key="14">
    <source>
        <dbReference type="EMBL" id="CAG8579370.1"/>
    </source>
</evidence>
<evidence type="ECO:0000256" key="5">
    <source>
        <dbReference type="ARBA" id="ARBA00022679"/>
    </source>
</evidence>
<dbReference type="GO" id="GO:0003919">
    <property type="term" value="F:FMN adenylyltransferase activity"/>
    <property type="evidence" value="ECO:0007669"/>
    <property type="project" value="UniProtKB-EC"/>
</dbReference>
<evidence type="ECO:0000256" key="10">
    <source>
        <dbReference type="ARBA" id="ARBA00031145"/>
    </source>
</evidence>
<dbReference type="SUPFAM" id="SSF52402">
    <property type="entry name" value="Adenine nucleotide alpha hydrolases-like"/>
    <property type="match status" value="1"/>
</dbReference>
<dbReference type="CDD" id="cd23948">
    <property type="entry name" value="FAD_synthase"/>
    <property type="match status" value="1"/>
</dbReference>
<keyword evidence="3" id="KW-0285">Flavoprotein</keyword>
<dbReference type="InterPro" id="IPR014729">
    <property type="entry name" value="Rossmann-like_a/b/a_fold"/>
</dbReference>
<dbReference type="Gene3D" id="3.40.50.620">
    <property type="entry name" value="HUPs"/>
    <property type="match status" value="1"/>
</dbReference>
<comment type="caution">
    <text evidence="14">The sequence shown here is derived from an EMBL/GenBank/DDBJ whole genome shotgun (WGS) entry which is preliminary data.</text>
</comment>
<keyword evidence="6" id="KW-0548">Nucleotidyltransferase</keyword>
<comment type="pathway">
    <text evidence="1">Cofactor biosynthesis; FAD biosynthesis; FAD from FMN: step 1/1.</text>
</comment>
<evidence type="ECO:0000259" key="13">
    <source>
        <dbReference type="Pfam" id="PF01507"/>
    </source>
</evidence>
<evidence type="ECO:0000256" key="4">
    <source>
        <dbReference type="ARBA" id="ARBA00022643"/>
    </source>
</evidence>
<keyword evidence="9" id="KW-0067">ATP-binding</keyword>
<comment type="catalytic activity">
    <reaction evidence="12">
        <text>FMN + ATP + H(+) = FAD + diphosphate</text>
        <dbReference type="Rhea" id="RHEA:17237"/>
        <dbReference type="ChEBI" id="CHEBI:15378"/>
        <dbReference type="ChEBI" id="CHEBI:30616"/>
        <dbReference type="ChEBI" id="CHEBI:33019"/>
        <dbReference type="ChEBI" id="CHEBI:57692"/>
        <dbReference type="ChEBI" id="CHEBI:58210"/>
        <dbReference type="EC" id="2.7.7.2"/>
    </reaction>
</comment>
<evidence type="ECO:0000256" key="6">
    <source>
        <dbReference type="ARBA" id="ARBA00022695"/>
    </source>
</evidence>
<name>A0A9N9G5X6_9GLOM</name>
<evidence type="ECO:0000256" key="12">
    <source>
        <dbReference type="ARBA" id="ARBA00049494"/>
    </source>
</evidence>
<dbReference type="PANTHER" id="PTHR23293">
    <property type="entry name" value="FAD SYNTHETASE-RELATED FMN ADENYLYLTRANSFERASE"/>
    <property type="match status" value="1"/>
</dbReference>
<dbReference type="PANTHER" id="PTHR23293:SF9">
    <property type="entry name" value="FAD SYNTHASE"/>
    <property type="match status" value="1"/>
</dbReference>
<evidence type="ECO:0000256" key="2">
    <source>
        <dbReference type="ARBA" id="ARBA00012393"/>
    </source>
</evidence>
<reference evidence="14" key="1">
    <citation type="submission" date="2021-06" db="EMBL/GenBank/DDBJ databases">
        <authorList>
            <person name="Kallberg Y."/>
            <person name="Tangrot J."/>
            <person name="Rosling A."/>
        </authorList>
    </citation>
    <scope>NUCLEOTIDE SEQUENCE</scope>
    <source>
        <strain evidence="14">CL551</strain>
    </source>
</reference>
<evidence type="ECO:0000313" key="15">
    <source>
        <dbReference type="Proteomes" id="UP000789342"/>
    </source>
</evidence>
<dbReference type="GO" id="GO:0005524">
    <property type="term" value="F:ATP binding"/>
    <property type="evidence" value="ECO:0007669"/>
    <property type="project" value="UniProtKB-KW"/>
</dbReference>
<keyword evidence="7" id="KW-0547">Nucleotide-binding</keyword>
<accession>A0A9N9G5X6</accession>
<dbReference type="Pfam" id="PF01507">
    <property type="entry name" value="PAPS_reduct"/>
    <property type="match status" value="1"/>
</dbReference>
<keyword evidence="4" id="KW-0288">FMN</keyword>
<evidence type="ECO:0000256" key="11">
    <source>
        <dbReference type="ARBA" id="ARBA00031871"/>
    </source>
</evidence>
<sequence>MLLNYMDLTSDAALDAVDIEEKQEKQSFQNLTLTNGIAVNQSTSIKIYFSQIQREVYELANSDKPISRYVTHALNLIERSLEIYGIEGLSISFNGGKDCVVLLHLLAAVVYKNFQDSVEKLNIQAVYITIPNPFPEVEEFVNESVLRYGLNIVKIGGSMKKALKTYSECYPNIKAILIGTRRRDPHGAKLSEFIPTDPDWPSFMRVNPILDWDYALVWEFLRTLNIPYCILYDKGYTSLGSIDNTYPNSDLRNPNNPNGYDPAWKLVDESKERYGREH</sequence>
<dbReference type="EC" id="2.7.7.2" evidence="2"/>
<proteinExistence type="predicted"/>
<dbReference type="EMBL" id="CAJVPV010004799">
    <property type="protein sequence ID" value="CAG8579370.1"/>
    <property type="molecule type" value="Genomic_DNA"/>
</dbReference>
<dbReference type="AlphaFoldDB" id="A0A9N9G5X6"/>
<keyword evidence="8" id="KW-0274">FAD</keyword>
<feature type="domain" description="Phosphoadenosine phosphosulphate reductase" evidence="13">
    <location>
        <begin position="90"/>
        <end position="246"/>
    </location>
</feature>
<dbReference type="GO" id="GO:0006747">
    <property type="term" value="P:FAD biosynthetic process"/>
    <property type="evidence" value="ECO:0007669"/>
    <property type="project" value="TreeGrafter"/>
</dbReference>
<gene>
    <name evidence="14" type="ORF">AMORRO_LOCUS6837</name>
</gene>
<keyword evidence="5" id="KW-0808">Transferase</keyword>
<protein>
    <recommendedName>
        <fullName evidence="2">FAD synthase</fullName>
        <ecNumber evidence="2">2.7.7.2</ecNumber>
    </recommendedName>
    <alternativeName>
        <fullName evidence="10">FAD pyrophosphorylase</fullName>
    </alternativeName>
    <alternativeName>
        <fullName evidence="11">FMN adenylyltransferase</fullName>
    </alternativeName>
</protein>
<evidence type="ECO:0000256" key="7">
    <source>
        <dbReference type="ARBA" id="ARBA00022741"/>
    </source>
</evidence>
<keyword evidence="15" id="KW-1185">Reference proteome</keyword>
<evidence type="ECO:0000256" key="9">
    <source>
        <dbReference type="ARBA" id="ARBA00022840"/>
    </source>
</evidence>
<dbReference type="OrthoDB" id="270728at2759"/>
<organism evidence="14 15">
    <name type="scientific">Acaulospora morrowiae</name>
    <dbReference type="NCBI Taxonomy" id="94023"/>
    <lineage>
        <taxon>Eukaryota</taxon>
        <taxon>Fungi</taxon>
        <taxon>Fungi incertae sedis</taxon>
        <taxon>Mucoromycota</taxon>
        <taxon>Glomeromycotina</taxon>
        <taxon>Glomeromycetes</taxon>
        <taxon>Diversisporales</taxon>
        <taxon>Acaulosporaceae</taxon>
        <taxon>Acaulospora</taxon>
    </lineage>
</organism>
<evidence type="ECO:0000256" key="3">
    <source>
        <dbReference type="ARBA" id="ARBA00022630"/>
    </source>
</evidence>
<evidence type="ECO:0000256" key="1">
    <source>
        <dbReference type="ARBA" id="ARBA00004726"/>
    </source>
</evidence>
<evidence type="ECO:0000256" key="8">
    <source>
        <dbReference type="ARBA" id="ARBA00022827"/>
    </source>
</evidence>
<dbReference type="InterPro" id="IPR002500">
    <property type="entry name" value="PAPS_reduct_dom"/>
</dbReference>